<sequence length="308" mass="35088">MESLGVRKGAWTQEEDVLLRKCIERYGEGKWHLVPLRAGLNRCRKSCRLRWLNYLKPDIKRGEFALDEVDLMIRLHNLLGNRWSLIAGRLPGRTANDVKNYWHGHHLKKKVQFQEEGRDKPRTHSKTKAIKPHPHKFSKALPKFELKTTAVDTFDTQVSTSSKPSSTSPQPNDDIIWWESLLAEHAQMDQETDFSASGEMLIASLRTEETATQKKGPMDGMIEQIQGGEGDIIWWESLLAEHAQMDQETDFPASGEMLIASLRTEETAAQKNGRPMDGMIEQIQGGEGDFPFDVGFWDTPNTQVNHLI</sequence>
<dbReference type="FunFam" id="1.10.10.60:FF:000218">
    <property type="entry name" value="Myb transcription factor"/>
    <property type="match status" value="1"/>
</dbReference>
<evidence type="ECO:0000256" key="4">
    <source>
        <dbReference type="ARBA" id="ARBA00023125"/>
    </source>
</evidence>
<dbReference type="Pfam" id="PF00249">
    <property type="entry name" value="Myb_DNA-binding"/>
    <property type="match status" value="2"/>
</dbReference>
<keyword evidence="4" id="KW-0238">DNA-binding</keyword>
<dbReference type="InterPro" id="IPR017930">
    <property type="entry name" value="Myb_dom"/>
</dbReference>
<reference evidence="11" key="1">
    <citation type="submission" date="2012-12" db="EMBL/GenBank/DDBJ databases">
        <title>Cloning and sequence analysis of Myb-related transcription factor that regulate anthocyanin biosynthesis in Chinese wild grape.</title>
        <authorList>
            <person name="Jian J."/>
        </authorList>
    </citation>
    <scope>NUCLEOTIDE SEQUENCE</scope>
</reference>
<dbReference type="InterPro" id="IPR015495">
    <property type="entry name" value="Myb_TF_plants"/>
</dbReference>
<dbReference type="AlphaFoldDB" id="M4T4L7"/>
<organism evidence="11">
    <name type="scientific">Vitis bryoniifolia</name>
    <dbReference type="NCBI Taxonomy" id="390140"/>
    <lineage>
        <taxon>Eukaryota</taxon>
        <taxon>Viridiplantae</taxon>
        <taxon>Streptophyta</taxon>
        <taxon>Embryophyta</taxon>
        <taxon>Tracheophyta</taxon>
        <taxon>Spermatophyta</taxon>
        <taxon>Magnoliopsida</taxon>
        <taxon>eudicotyledons</taxon>
        <taxon>Gunneridae</taxon>
        <taxon>Pentapetalae</taxon>
        <taxon>rosids</taxon>
        <taxon>Vitales</taxon>
        <taxon>Vitaceae</taxon>
        <taxon>Viteae</taxon>
        <taxon>Vitis</taxon>
    </lineage>
</organism>
<feature type="compositionally biased region" description="Basic and acidic residues" evidence="8">
    <location>
        <begin position="112"/>
        <end position="122"/>
    </location>
</feature>
<keyword evidence="3" id="KW-0805">Transcription regulation</keyword>
<evidence type="ECO:0000256" key="2">
    <source>
        <dbReference type="ARBA" id="ARBA00022737"/>
    </source>
</evidence>
<name>M4T4L7_9ROSI</name>
<evidence type="ECO:0000256" key="7">
    <source>
        <dbReference type="ARBA" id="ARBA00023242"/>
    </source>
</evidence>
<dbReference type="PANTHER" id="PTHR47999:SF24">
    <property type="entry name" value="TRANSCRIPTION FACTOR MYB90"/>
    <property type="match status" value="1"/>
</dbReference>
<dbReference type="SUPFAM" id="SSF46689">
    <property type="entry name" value="Homeodomain-like"/>
    <property type="match status" value="1"/>
</dbReference>
<protein>
    <submittedName>
        <fullName evidence="11">Myb-related transcription factor A2</fullName>
    </submittedName>
</protein>
<feature type="domain" description="Myb-like" evidence="9">
    <location>
        <begin position="56"/>
        <end position="106"/>
    </location>
</feature>
<evidence type="ECO:0000256" key="8">
    <source>
        <dbReference type="SAM" id="MobiDB-lite"/>
    </source>
</evidence>
<feature type="compositionally biased region" description="Basic residues" evidence="8">
    <location>
        <begin position="123"/>
        <end position="134"/>
    </location>
</feature>
<feature type="domain" description="HTH myb-type" evidence="10">
    <location>
        <begin position="1"/>
        <end position="59"/>
    </location>
</feature>
<evidence type="ECO:0000256" key="5">
    <source>
        <dbReference type="ARBA" id="ARBA00023159"/>
    </source>
</evidence>
<feature type="domain" description="HTH myb-type" evidence="10">
    <location>
        <begin position="60"/>
        <end position="110"/>
    </location>
</feature>
<dbReference type="CDD" id="cd00167">
    <property type="entry name" value="SANT"/>
    <property type="match status" value="2"/>
</dbReference>
<dbReference type="Gene3D" id="1.10.10.60">
    <property type="entry name" value="Homeodomain-like"/>
    <property type="match status" value="2"/>
</dbReference>
<evidence type="ECO:0000256" key="6">
    <source>
        <dbReference type="ARBA" id="ARBA00023163"/>
    </source>
</evidence>
<keyword evidence="5" id="KW-0010">Activator</keyword>
<dbReference type="InterPro" id="IPR001005">
    <property type="entry name" value="SANT/Myb"/>
</dbReference>
<evidence type="ECO:0000313" key="11">
    <source>
        <dbReference type="EMBL" id="AGH68558.1"/>
    </source>
</evidence>
<proteinExistence type="predicted"/>
<evidence type="ECO:0000259" key="9">
    <source>
        <dbReference type="PROSITE" id="PS50090"/>
    </source>
</evidence>
<keyword evidence="6" id="KW-0804">Transcription</keyword>
<dbReference type="FunFam" id="1.10.10.60:FF:000402">
    <property type="entry name" value="Transcription factor MYB113"/>
    <property type="match status" value="1"/>
</dbReference>
<evidence type="ECO:0000256" key="3">
    <source>
        <dbReference type="ARBA" id="ARBA00023015"/>
    </source>
</evidence>
<dbReference type="GO" id="GO:0080090">
    <property type="term" value="P:regulation of primary metabolic process"/>
    <property type="evidence" value="ECO:0007669"/>
    <property type="project" value="UniProtKB-ARBA"/>
</dbReference>
<feature type="region of interest" description="Disordered" evidence="8">
    <location>
        <begin position="111"/>
        <end position="134"/>
    </location>
</feature>
<dbReference type="SMART" id="SM00717">
    <property type="entry name" value="SANT"/>
    <property type="match status" value="2"/>
</dbReference>
<keyword evidence="7" id="KW-0539">Nucleus</keyword>
<dbReference type="PROSITE" id="PS51294">
    <property type="entry name" value="HTH_MYB"/>
    <property type="match status" value="2"/>
</dbReference>
<dbReference type="PANTHER" id="PTHR47999">
    <property type="entry name" value="TRANSCRIPTION FACTOR MYB8-RELATED-RELATED"/>
    <property type="match status" value="1"/>
</dbReference>
<dbReference type="EMBL" id="KC342661">
    <property type="protein sequence ID" value="AGH68558.1"/>
    <property type="molecule type" value="Genomic_DNA"/>
</dbReference>
<feature type="domain" description="Myb-like" evidence="9">
    <location>
        <begin position="3"/>
        <end position="55"/>
    </location>
</feature>
<dbReference type="InterPro" id="IPR009057">
    <property type="entry name" value="Homeodomain-like_sf"/>
</dbReference>
<evidence type="ECO:0000259" key="10">
    <source>
        <dbReference type="PROSITE" id="PS51294"/>
    </source>
</evidence>
<keyword evidence="2" id="KW-0677">Repeat</keyword>
<comment type="subcellular location">
    <subcellularLocation>
        <location evidence="1">Nucleus</location>
    </subcellularLocation>
</comment>
<accession>M4T4L7</accession>
<dbReference type="GO" id="GO:0003677">
    <property type="term" value="F:DNA binding"/>
    <property type="evidence" value="ECO:0007669"/>
    <property type="project" value="UniProtKB-KW"/>
</dbReference>
<dbReference type="GO" id="GO:0005634">
    <property type="term" value="C:nucleus"/>
    <property type="evidence" value="ECO:0007669"/>
    <property type="project" value="UniProtKB-SubCell"/>
</dbReference>
<dbReference type="PROSITE" id="PS50090">
    <property type="entry name" value="MYB_LIKE"/>
    <property type="match status" value="2"/>
</dbReference>
<evidence type="ECO:0000256" key="1">
    <source>
        <dbReference type="ARBA" id="ARBA00004123"/>
    </source>
</evidence>